<sequence length="179" mass="20754">MDEYSDDLLPSKSELKREVDALQQVGEQLMNLKPAELARLPLNEPLLRAIDESRRITSHEARRRHAQYVGKLMRTADGDAIQQALAALTDPLRHKRLLDWMERLDACADTRAAQPVLDEIMTTYAAADRQHLRNLLRNYLASRAPEGVEPDNAAKEKFKRERRKFYNYLNELERNAPLY</sequence>
<name>A0A0B4XKW6_9GAMM</name>
<protein>
    <recommendedName>
        <fullName evidence="5">Dual-action ribosomal maturation protein DarP</fullName>
    </recommendedName>
    <alternativeName>
        <fullName evidence="5">Large ribosomal subunit assembly factor DarP</fullName>
    </alternativeName>
</protein>
<gene>
    <name evidence="5" type="primary">darP</name>
    <name evidence="6" type="ORF">S7S_04515</name>
</gene>
<dbReference type="KEGG" id="apac:S7S_04515"/>
<keyword evidence="2 5" id="KW-0690">Ribosome biogenesis</keyword>
<evidence type="ECO:0000256" key="2">
    <source>
        <dbReference type="ARBA" id="ARBA00022517"/>
    </source>
</evidence>
<dbReference type="GO" id="GO:1902626">
    <property type="term" value="P:assembly of large subunit precursor of preribosome"/>
    <property type="evidence" value="ECO:0007669"/>
    <property type="project" value="UniProtKB-UniRule"/>
</dbReference>
<reference evidence="6 7" key="1">
    <citation type="journal article" date="2012" name="J. Bacteriol.">
        <title>Genome sequence of an alkane-degrading bacterium, Alcanivorax pacificus type strain W11-5, isolated from deep sea sediment.</title>
        <authorList>
            <person name="Lai Q."/>
            <person name="Shao Z."/>
        </authorList>
    </citation>
    <scope>NUCLEOTIDE SEQUENCE [LARGE SCALE GENOMIC DNA]</scope>
    <source>
        <strain evidence="6 7">W11-5</strain>
    </source>
</reference>
<keyword evidence="3 5" id="KW-0699">rRNA-binding</keyword>
<dbReference type="NCBIfam" id="NF003593">
    <property type="entry name" value="PRK05255.1-1"/>
    <property type="match status" value="1"/>
</dbReference>
<dbReference type="Pfam" id="PF04751">
    <property type="entry name" value="DarP"/>
    <property type="match status" value="1"/>
</dbReference>
<dbReference type="OrthoDB" id="5293604at2"/>
<dbReference type="RefSeq" id="WP_008738302.1">
    <property type="nucleotide sequence ID" value="NZ_CP004387.1"/>
</dbReference>
<dbReference type="GO" id="GO:0043022">
    <property type="term" value="F:ribosome binding"/>
    <property type="evidence" value="ECO:0007669"/>
    <property type="project" value="UniProtKB-UniRule"/>
</dbReference>
<comment type="function">
    <text evidence="5">Member of a network of 50S ribosomal subunit biogenesis factors which assembles along the 30S-50S interface, preventing incorrect 23S rRNA structures from forming. Promotes peptidyl transferase center (PTC) maturation.</text>
</comment>
<comment type="similarity">
    <text evidence="5">Belongs to the DarP family.</text>
</comment>
<proteinExistence type="inferred from homology"/>
<dbReference type="GO" id="GO:0019843">
    <property type="term" value="F:rRNA binding"/>
    <property type="evidence" value="ECO:0007669"/>
    <property type="project" value="UniProtKB-UniRule"/>
</dbReference>
<comment type="subcellular location">
    <subcellularLocation>
        <location evidence="5">Cytoplasm</location>
    </subcellularLocation>
    <text evidence="5">Associates with late stage pre-50S ribosomal subunits.</text>
</comment>
<dbReference type="STRING" id="391936.S7S_04515"/>
<dbReference type="EMBL" id="CP004387">
    <property type="protein sequence ID" value="AJD47325.1"/>
    <property type="molecule type" value="Genomic_DNA"/>
</dbReference>
<dbReference type="InterPro" id="IPR006839">
    <property type="entry name" value="DarP"/>
</dbReference>
<dbReference type="GO" id="GO:0005829">
    <property type="term" value="C:cytosol"/>
    <property type="evidence" value="ECO:0007669"/>
    <property type="project" value="TreeGrafter"/>
</dbReference>
<accession>A0A0B4XKW6</accession>
<dbReference type="HOGENOM" id="CLU_106757_3_0_6"/>
<dbReference type="AlphaFoldDB" id="A0A0B4XKW6"/>
<keyword evidence="7" id="KW-1185">Reference proteome</keyword>
<dbReference type="PANTHER" id="PTHR38101:SF1">
    <property type="entry name" value="UPF0307 PROTEIN YJGA"/>
    <property type="match status" value="1"/>
</dbReference>
<evidence type="ECO:0000313" key="6">
    <source>
        <dbReference type="EMBL" id="AJD47325.1"/>
    </source>
</evidence>
<dbReference type="PIRSF" id="PIRSF016183">
    <property type="entry name" value="UCP016183"/>
    <property type="match status" value="1"/>
</dbReference>
<evidence type="ECO:0000256" key="3">
    <source>
        <dbReference type="ARBA" id="ARBA00022730"/>
    </source>
</evidence>
<evidence type="ECO:0000256" key="1">
    <source>
        <dbReference type="ARBA" id="ARBA00022490"/>
    </source>
</evidence>
<dbReference type="CDD" id="cd16331">
    <property type="entry name" value="YjgA-like"/>
    <property type="match status" value="1"/>
</dbReference>
<dbReference type="Proteomes" id="UP000006764">
    <property type="component" value="Chromosome"/>
</dbReference>
<evidence type="ECO:0000256" key="5">
    <source>
        <dbReference type="HAMAP-Rule" id="MF_00765"/>
    </source>
</evidence>
<evidence type="ECO:0000313" key="7">
    <source>
        <dbReference type="Proteomes" id="UP000006764"/>
    </source>
</evidence>
<organism evidence="6 7">
    <name type="scientific">Isoalcanivorax pacificus W11-5</name>
    <dbReference type="NCBI Taxonomy" id="391936"/>
    <lineage>
        <taxon>Bacteria</taxon>
        <taxon>Pseudomonadati</taxon>
        <taxon>Pseudomonadota</taxon>
        <taxon>Gammaproteobacteria</taxon>
        <taxon>Oceanospirillales</taxon>
        <taxon>Alcanivoracaceae</taxon>
        <taxon>Isoalcanivorax</taxon>
    </lineage>
</organism>
<dbReference type="HAMAP" id="MF_00765">
    <property type="entry name" value="DarP"/>
    <property type="match status" value="1"/>
</dbReference>
<evidence type="ECO:0000256" key="4">
    <source>
        <dbReference type="ARBA" id="ARBA00022884"/>
    </source>
</evidence>
<dbReference type="PANTHER" id="PTHR38101">
    <property type="entry name" value="UPF0307 PROTEIN YJGA"/>
    <property type="match status" value="1"/>
</dbReference>
<keyword evidence="1 5" id="KW-0963">Cytoplasm</keyword>
<dbReference type="SUPFAM" id="SSF158710">
    <property type="entry name" value="PSPTO4464-like"/>
    <property type="match status" value="1"/>
</dbReference>
<dbReference type="Gene3D" id="1.10.60.30">
    <property type="entry name" value="PSPTO4464-like domains"/>
    <property type="match status" value="2"/>
</dbReference>
<dbReference type="InterPro" id="IPR023153">
    <property type="entry name" value="DarP_sf"/>
</dbReference>
<keyword evidence="4 5" id="KW-0694">RNA-binding</keyword>